<feature type="transmembrane region" description="Helical" evidence="1">
    <location>
        <begin position="7"/>
        <end position="26"/>
    </location>
</feature>
<evidence type="ECO:0000313" key="3">
    <source>
        <dbReference type="Proteomes" id="UP000183685"/>
    </source>
</evidence>
<proteinExistence type="predicted"/>
<dbReference type="AlphaFoldDB" id="A0A1G7FAA8"/>
<keyword evidence="1" id="KW-1133">Transmembrane helix</keyword>
<keyword evidence="3" id="KW-1185">Reference proteome</keyword>
<accession>A0A1G7FAA8</accession>
<gene>
    <name evidence="2" type="ORF">SAMN04488071_3676</name>
</gene>
<reference evidence="2 3" key="1">
    <citation type="submission" date="2016-10" db="EMBL/GenBank/DDBJ databases">
        <authorList>
            <person name="de Groot N.N."/>
        </authorList>
    </citation>
    <scope>NUCLEOTIDE SEQUENCE [LARGE SCALE GENOMIC DNA]</scope>
    <source>
        <strain evidence="2 3">CGMCC 1.9109</strain>
    </source>
</reference>
<organism evidence="2 3">
    <name type="scientific">Kordiimonas lacus</name>
    <dbReference type="NCBI Taxonomy" id="637679"/>
    <lineage>
        <taxon>Bacteria</taxon>
        <taxon>Pseudomonadati</taxon>
        <taxon>Pseudomonadota</taxon>
        <taxon>Alphaproteobacteria</taxon>
        <taxon>Kordiimonadales</taxon>
        <taxon>Kordiimonadaceae</taxon>
        <taxon>Kordiimonas</taxon>
    </lineage>
</organism>
<evidence type="ECO:0000313" key="2">
    <source>
        <dbReference type="EMBL" id="SDE72435.1"/>
    </source>
</evidence>
<evidence type="ECO:0000256" key="1">
    <source>
        <dbReference type="SAM" id="Phobius"/>
    </source>
</evidence>
<name>A0A1G7FAA8_9PROT</name>
<keyword evidence="1" id="KW-0812">Transmembrane</keyword>
<protein>
    <submittedName>
        <fullName evidence="2">Uncharacterized protein</fullName>
    </submittedName>
</protein>
<dbReference type="RefSeq" id="WP_068303727.1">
    <property type="nucleotide sequence ID" value="NZ_FNAK01000009.1"/>
</dbReference>
<dbReference type="EMBL" id="FNAK01000009">
    <property type="protein sequence ID" value="SDE72435.1"/>
    <property type="molecule type" value="Genomic_DNA"/>
</dbReference>
<dbReference type="STRING" id="637679.GCA_001550055_01648"/>
<feature type="transmembrane region" description="Helical" evidence="1">
    <location>
        <begin position="32"/>
        <end position="53"/>
    </location>
</feature>
<sequence>MRLIGKIGFYVAVAIAMYLTALWGWGIWLYVLAIPVGLIAFLVGILLLIVAVGGTKHFFSKRKTHPFIRQPQNEMEAAMLLQKILNTAEDPAYSDWPVFEPNHLAWARFIWDQGVDCSGQVLKALIQEVADIEARYAYENEDYDYETGAAYSSDEIRTELYALVSTWFERASKVGHCPSGQFDYLRQDEKILPSPASRIMNRILQRQP</sequence>
<dbReference type="Proteomes" id="UP000183685">
    <property type="component" value="Unassembled WGS sequence"/>
</dbReference>
<keyword evidence="1" id="KW-0472">Membrane</keyword>